<gene>
    <name evidence="1" type="ORF">G3I71_46845</name>
</gene>
<sequence length="165" mass="17022">RVEAGTVLGVMGQTGTSTATHLHLEAYPEDRFALVGDAFATTGRAVDPEPYLLARGVDLHAGTVTVGRPGPSTGTVPDITIPGPVAPIVPEEDIVASIQDLERVVGDAVAPLRRALRAYRLDVPGAQALYAQVGGTARVWLKAPAEVAAVAPGGTVPLPADDAFW</sequence>
<dbReference type="SUPFAM" id="SSF51261">
    <property type="entry name" value="Duplicated hybrid motif"/>
    <property type="match status" value="1"/>
</dbReference>
<reference evidence="1" key="1">
    <citation type="submission" date="2020-01" db="EMBL/GenBank/DDBJ databases">
        <title>Insect and environment-associated Actinomycetes.</title>
        <authorList>
            <person name="Currrie C."/>
            <person name="Chevrette M."/>
            <person name="Carlson C."/>
            <person name="Stubbendieck R."/>
            <person name="Wendt-Pienkowski E."/>
        </authorList>
    </citation>
    <scope>NUCLEOTIDE SEQUENCE</scope>
    <source>
        <strain evidence="1">SID12501</strain>
    </source>
</reference>
<feature type="non-terminal residue" evidence="1">
    <location>
        <position position="1"/>
    </location>
</feature>
<comment type="caution">
    <text evidence="1">The sequence shown here is derived from an EMBL/GenBank/DDBJ whole genome shotgun (WGS) entry which is preliminary data.</text>
</comment>
<dbReference type="AlphaFoldDB" id="A0A6B3C8E3"/>
<protein>
    <recommendedName>
        <fullName evidence="2">M23 family metallopeptidase</fullName>
    </recommendedName>
</protein>
<dbReference type="Gene3D" id="2.70.70.10">
    <property type="entry name" value="Glucose Permease (Domain IIA)"/>
    <property type="match status" value="1"/>
</dbReference>
<dbReference type="InterPro" id="IPR011055">
    <property type="entry name" value="Dup_hybrid_motif"/>
</dbReference>
<evidence type="ECO:0000313" key="1">
    <source>
        <dbReference type="EMBL" id="NEC93085.1"/>
    </source>
</evidence>
<accession>A0A6B3C8E3</accession>
<name>A0A6B3C8E3_9ACTN</name>
<evidence type="ECO:0008006" key="2">
    <source>
        <dbReference type="Google" id="ProtNLM"/>
    </source>
</evidence>
<feature type="non-terminal residue" evidence="1">
    <location>
        <position position="165"/>
    </location>
</feature>
<proteinExistence type="predicted"/>
<organism evidence="1">
    <name type="scientific">Streptomyces sp. SID12501</name>
    <dbReference type="NCBI Taxonomy" id="2706042"/>
    <lineage>
        <taxon>Bacteria</taxon>
        <taxon>Bacillati</taxon>
        <taxon>Actinomycetota</taxon>
        <taxon>Actinomycetes</taxon>
        <taxon>Kitasatosporales</taxon>
        <taxon>Streptomycetaceae</taxon>
        <taxon>Streptomyces</taxon>
    </lineage>
</organism>
<dbReference type="EMBL" id="JAAGLU010000473">
    <property type="protein sequence ID" value="NEC93085.1"/>
    <property type="molecule type" value="Genomic_DNA"/>
</dbReference>